<keyword evidence="3" id="KW-1185">Reference proteome</keyword>
<name>A0A4Y2CQL2_ARAVE</name>
<dbReference type="AlphaFoldDB" id="A0A4Y2CQL2"/>
<feature type="compositionally biased region" description="Acidic residues" evidence="1">
    <location>
        <begin position="50"/>
        <end position="60"/>
    </location>
</feature>
<dbReference type="EMBL" id="BGPR01000221">
    <property type="protein sequence ID" value="GBM05958.1"/>
    <property type="molecule type" value="Genomic_DNA"/>
</dbReference>
<sequence>MPIPHEKEMERLRKLLSAVETDKDPIFDNGSEVFSEENFSDHERFSEHDTESEEDGDSGNEDVNNLLWFSSKDGVQWRKTTFRQNIRNRCHNIASSLLETKGPAKDETSPVKGWELFINDNTIRLIVE</sequence>
<feature type="compositionally biased region" description="Basic and acidic residues" evidence="1">
    <location>
        <begin position="39"/>
        <end position="49"/>
    </location>
</feature>
<evidence type="ECO:0008006" key="4">
    <source>
        <dbReference type="Google" id="ProtNLM"/>
    </source>
</evidence>
<evidence type="ECO:0000256" key="1">
    <source>
        <dbReference type="SAM" id="MobiDB-lite"/>
    </source>
</evidence>
<evidence type="ECO:0000313" key="3">
    <source>
        <dbReference type="Proteomes" id="UP000499080"/>
    </source>
</evidence>
<dbReference type="Proteomes" id="UP000499080">
    <property type="component" value="Unassembled WGS sequence"/>
</dbReference>
<accession>A0A4Y2CQL2</accession>
<gene>
    <name evidence="2" type="ORF">AVEN_80553_1</name>
</gene>
<organism evidence="2 3">
    <name type="scientific">Araneus ventricosus</name>
    <name type="common">Orbweaver spider</name>
    <name type="synonym">Epeira ventricosa</name>
    <dbReference type="NCBI Taxonomy" id="182803"/>
    <lineage>
        <taxon>Eukaryota</taxon>
        <taxon>Metazoa</taxon>
        <taxon>Ecdysozoa</taxon>
        <taxon>Arthropoda</taxon>
        <taxon>Chelicerata</taxon>
        <taxon>Arachnida</taxon>
        <taxon>Araneae</taxon>
        <taxon>Araneomorphae</taxon>
        <taxon>Entelegynae</taxon>
        <taxon>Araneoidea</taxon>
        <taxon>Araneidae</taxon>
        <taxon>Araneus</taxon>
    </lineage>
</organism>
<comment type="caution">
    <text evidence="2">The sequence shown here is derived from an EMBL/GenBank/DDBJ whole genome shotgun (WGS) entry which is preliminary data.</text>
</comment>
<reference evidence="2 3" key="1">
    <citation type="journal article" date="2019" name="Sci. Rep.">
        <title>Orb-weaving spider Araneus ventricosus genome elucidates the spidroin gene catalogue.</title>
        <authorList>
            <person name="Kono N."/>
            <person name="Nakamura H."/>
            <person name="Ohtoshi R."/>
            <person name="Moran D.A.P."/>
            <person name="Shinohara A."/>
            <person name="Yoshida Y."/>
            <person name="Fujiwara M."/>
            <person name="Mori M."/>
            <person name="Tomita M."/>
            <person name="Arakawa K."/>
        </authorList>
    </citation>
    <scope>NUCLEOTIDE SEQUENCE [LARGE SCALE GENOMIC DNA]</scope>
</reference>
<feature type="region of interest" description="Disordered" evidence="1">
    <location>
        <begin position="23"/>
        <end position="63"/>
    </location>
</feature>
<proteinExistence type="predicted"/>
<protein>
    <recommendedName>
        <fullName evidence="4">PiggyBac transposable element-derived protein domain-containing protein</fullName>
    </recommendedName>
</protein>
<evidence type="ECO:0000313" key="2">
    <source>
        <dbReference type="EMBL" id="GBM05958.1"/>
    </source>
</evidence>